<dbReference type="Gene3D" id="3.40.50.1820">
    <property type="entry name" value="alpha/beta hydrolase"/>
    <property type="match status" value="1"/>
</dbReference>
<dbReference type="Pfam" id="PF12697">
    <property type="entry name" value="Abhydrolase_6"/>
    <property type="match status" value="1"/>
</dbReference>
<dbReference type="EMBL" id="JAMZDX010000006">
    <property type="protein sequence ID" value="MCP2313348.1"/>
    <property type="molecule type" value="Genomic_DNA"/>
</dbReference>
<gene>
    <name evidence="2" type="ORF">FHR36_006529</name>
</gene>
<evidence type="ECO:0000313" key="2">
    <source>
        <dbReference type="EMBL" id="MCP2313348.1"/>
    </source>
</evidence>
<dbReference type="RefSeq" id="WP_253803109.1">
    <property type="nucleotide sequence ID" value="NZ_BAAAUB010000039.1"/>
</dbReference>
<sequence>MPTVSAGNANVHYRVNGTGPGLVFVHGTGFGAEGTWGHLAENFTDSRTVILPDFSGCGETTDDGGELTVEQLAAQIIGVIEDAGDGPVDLVGFSLGAVVSATVAALRPDLVRRLVLTAGWTRPDDAYLSNHMTTWKATRGDAEAFGRFGTLTAFSRDFLAMIGPEQVEAIVKGNQPSEGALRHIEVNLRTDIRDLLPKIEAETLVVGCGKDHTVPVELHRELAEAVQGSTYVELDSGHVVVFEKGAEYVELVKGFLLKD</sequence>
<proteinExistence type="predicted"/>
<dbReference type="PRINTS" id="PR00111">
    <property type="entry name" value="ABHYDROLASE"/>
</dbReference>
<name>A0ABT1J8A7_9ACTN</name>
<feature type="domain" description="AB hydrolase-1" evidence="1">
    <location>
        <begin position="22"/>
        <end position="250"/>
    </location>
</feature>
<comment type="caution">
    <text evidence="2">The sequence shown here is derived from an EMBL/GenBank/DDBJ whole genome shotgun (WGS) entry which is preliminary data.</text>
</comment>
<dbReference type="SUPFAM" id="SSF53474">
    <property type="entry name" value="alpha/beta-Hydrolases"/>
    <property type="match status" value="1"/>
</dbReference>
<dbReference type="Proteomes" id="UP001206483">
    <property type="component" value="Unassembled WGS sequence"/>
</dbReference>
<dbReference type="PANTHER" id="PTHR43798:SF5">
    <property type="entry name" value="MONOACYLGLYCEROL LIPASE ABHD6"/>
    <property type="match status" value="1"/>
</dbReference>
<dbReference type="InterPro" id="IPR050266">
    <property type="entry name" value="AB_hydrolase_sf"/>
</dbReference>
<dbReference type="InterPro" id="IPR000073">
    <property type="entry name" value="AB_hydrolase_1"/>
</dbReference>
<reference evidence="2 3" key="1">
    <citation type="submission" date="2022-06" db="EMBL/GenBank/DDBJ databases">
        <title>Sequencing the genomes of 1000 actinobacteria strains.</title>
        <authorList>
            <person name="Klenk H.-P."/>
        </authorList>
    </citation>
    <scope>NUCLEOTIDE SEQUENCE [LARGE SCALE GENOMIC DNA]</scope>
    <source>
        <strain evidence="2 3">DSM 41656</strain>
    </source>
</reference>
<organism evidence="2 3">
    <name type="scientific">Kitasatospora paracochleata</name>
    <dbReference type="NCBI Taxonomy" id="58354"/>
    <lineage>
        <taxon>Bacteria</taxon>
        <taxon>Bacillati</taxon>
        <taxon>Actinomycetota</taxon>
        <taxon>Actinomycetes</taxon>
        <taxon>Kitasatosporales</taxon>
        <taxon>Streptomycetaceae</taxon>
        <taxon>Kitasatospora</taxon>
    </lineage>
</organism>
<protein>
    <submittedName>
        <fullName evidence="2">Pimeloyl-ACP methyl ester carboxylesterase</fullName>
    </submittedName>
</protein>
<keyword evidence="3" id="KW-1185">Reference proteome</keyword>
<dbReference type="PANTHER" id="PTHR43798">
    <property type="entry name" value="MONOACYLGLYCEROL LIPASE"/>
    <property type="match status" value="1"/>
</dbReference>
<accession>A0ABT1J8A7</accession>
<evidence type="ECO:0000313" key="3">
    <source>
        <dbReference type="Proteomes" id="UP001206483"/>
    </source>
</evidence>
<evidence type="ECO:0000259" key="1">
    <source>
        <dbReference type="Pfam" id="PF12697"/>
    </source>
</evidence>
<dbReference type="InterPro" id="IPR029058">
    <property type="entry name" value="AB_hydrolase_fold"/>
</dbReference>